<dbReference type="RefSeq" id="WP_065391283.1">
    <property type="nucleotide sequence ID" value="NZ_CAWMQN010000080.1"/>
</dbReference>
<keyword evidence="1" id="KW-0175">Coiled coil</keyword>
<dbReference type="AlphaFoldDB" id="A0A1B8YF88"/>
<reference evidence="3" key="1">
    <citation type="submission" date="2015-11" db="EMBL/GenBank/DDBJ databases">
        <authorList>
            <person name="Tobias N.J."/>
            <person name="Mishra B."/>
            <person name="Gupta D.K."/>
            <person name="Thines M."/>
            <person name="Stinear T.P."/>
            <person name="Bode H.B."/>
        </authorList>
    </citation>
    <scope>NUCLEOTIDE SEQUENCE [LARGE SCALE GENOMIC DNA]</scope>
    <source>
        <strain evidence="3">PB45.5</strain>
    </source>
</reference>
<accession>A0A1B8YF88</accession>
<keyword evidence="3" id="KW-1185">Reference proteome</keyword>
<feature type="coiled-coil region" evidence="1">
    <location>
        <begin position="55"/>
        <end position="82"/>
    </location>
</feature>
<evidence type="ECO:0000313" key="2">
    <source>
        <dbReference type="EMBL" id="OCA53755.1"/>
    </source>
</evidence>
<dbReference type="Proteomes" id="UP000092665">
    <property type="component" value="Unassembled WGS sequence"/>
</dbReference>
<comment type="caution">
    <text evidence="2">The sequence shown here is derived from an EMBL/GenBank/DDBJ whole genome shotgun (WGS) entry which is preliminary data.</text>
</comment>
<proteinExistence type="predicted"/>
<name>A0A1B8YF88_9GAMM</name>
<gene>
    <name evidence="2" type="ORF">Phpb_03307</name>
</gene>
<protein>
    <submittedName>
        <fullName evidence="2">Uncharacterized protein</fullName>
    </submittedName>
</protein>
<organism evidence="2 3">
    <name type="scientific">Photorhabdus namnaonensis</name>
    <dbReference type="NCBI Taxonomy" id="1851568"/>
    <lineage>
        <taxon>Bacteria</taxon>
        <taxon>Pseudomonadati</taxon>
        <taxon>Pseudomonadota</taxon>
        <taxon>Gammaproteobacteria</taxon>
        <taxon>Enterobacterales</taxon>
        <taxon>Morganellaceae</taxon>
        <taxon>Photorhabdus</taxon>
    </lineage>
</organism>
<dbReference type="EMBL" id="LOIC01000080">
    <property type="protein sequence ID" value="OCA53755.1"/>
    <property type="molecule type" value="Genomic_DNA"/>
</dbReference>
<sequence length="125" mass="14151">MGGVVNAVEHNCKLKTTRQALQKQTRIKTTFAEVKVLVSGKTSKATPKFKYPLSLKVAAERLKKLGHKVACLEAENKKFLEQFHVWLYNANINNISIEPPLTKKGKWILVDRVGSIFTIICINMR</sequence>
<evidence type="ECO:0000256" key="1">
    <source>
        <dbReference type="SAM" id="Coils"/>
    </source>
</evidence>
<evidence type="ECO:0000313" key="3">
    <source>
        <dbReference type="Proteomes" id="UP000092665"/>
    </source>
</evidence>